<accession>A0A919PNH4</accession>
<keyword evidence="2" id="KW-0472">Membrane</keyword>
<evidence type="ECO:0000256" key="2">
    <source>
        <dbReference type="SAM" id="Phobius"/>
    </source>
</evidence>
<dbReference type="PANTHER" id="PTHR34989">
    <property type="entry name" value="PROTEIN HDED"/>
    <property type="match status" value="1"/>
</dbReference>
<keyword evidence="2" id="KW-0812">Transmembrane</keyword>
<reference evidence="3" key="1">
    <citation type="submission" date="2021-01" db="EMBL/GenBank/DDBJ databases">
        <title>Whole genome shotgun sequence of Dactylosporangium siamense NBRC 106093.</title>
        <authorList>
            <person name="Komaki H."/>
            <person name="Tamura T."/>
        </authorList>
    </citation>
    <scope>NUCLEOTIDE SEQUENCE</scope>
    <source>
        <strain evidence="3">NBRC 106093</strain>
    </source>
</reference>
<evidence type="ECO:0000313" key="3">
    <source>
        <dbReference type="EMBL" id="GIG47347.1"/>
    </source>
</evidence>
<feature type="transmembrane region" description="Helical" evidence="2">
    <location>
        <begin position="55"/>
        <end position="74"/>
    </location>
</feature>
<feature type="transmembrane region" description="Helical" evidence="2">
    <location>
        <begin position="166"/>
        <end position="189"/>
    </location>
</feature>
<protein>
    <submittedName>
        <fullName evidence="3">Membrane protein</fullName>
    </submittedName>
</protein>
<keyword evidence="2" id="KW-1133">Transmembrane helix</keyword>
<dbReference type="InterPro" id="IPR005325">
    <property type="entry name" value="DUF308_memb"/>
</dbReference>
<dbReference type="Proteomes" id="UP000660611">
    <property type="component" value="Unassembled WGS sequence"/>
</dbReference>
<dbReference type="GO" id="GO:0005886">
    <property type="term" value="C:plasma membrane"/>
    <property type="evidence" value="ECO:0007669"/>
    <property type="project" value="TreeGrafter"/>
</dbReference>
<dbReference type="PANTHER" id="PTHR34989:SF1">
    <property type="entry name" value="PROTEIN HDED"/>
    <property type="match status" value="1"/>
</dbReference>
<dbReference type="AlphaFoldDB" id="A0A919PNH4"/>
<feature type="transmembrane region" description="Helical" evidence="2">
    <location>
        <begin position="86"/>
        <end position="103"/>
    </location>
</feature>
<organism evidence="3 4">
    <name type="scientific">Dactylosporangium siamense</name>
    <dbReference type="NCBI Taxonomy" id="685454"/>
    <lineage>
        <taxon>Bacteria</taxon>
        <taxon>Bacillati</taxon>
        <taxon>Actinomycetota</taxon>
        <taxon>Actinomycetes</taxon>
        <taxon>Micromonosporales</taxon>
        <taxon>Micromonosporaceae</taxon>
        <taxon>Dactylosporangium</taxon>
    </lineage>
</organism>
<proteinExistence type="predicted"/>
<dbReference type="InterPro" id="IPR052712">
    <property type="entry name" value="Acid_resist_chaperone_HdeD"/>
</dbReference>
<feature type="region of interest" description="Disordered" evidence="1">
    <location>
        <begin position="1"/>
        <end position="20"/>
    </location>
</feature>
<feature type="transmembrane region" description="Helical" evidence="2">
    <location>
        <begin position="141"/>
        <end position="160"/>
    </location>
</feature>
<evidence type="ECO:0000256" key="1">
    <source>
        <dbReference type="SAM" id="MobiDB-lite"/>
    </source>
</evidence>
<dbReference type="EMBL" id="BONQ01000083">
    <property type="protein sequence ID" value="GIG47347.1"/>
    <property type="molecule type" value="Genomic_DNA"/>
</dbReference>
<feature type="transmembrane region" description="Helical" evidence="2">
    <location>
        <begin position="109"/>
        <end position="129"/>
    </location>
</feature>
<name>A0A919PNH4_9ACTN</name>
<gene>
    <name evidence="3" type="ORF">Dsi01nite_053880</name>
</gene>
<evidence type="ECO:0000313" key="4">
    <source>
        <dbReference type="Proteomes" id="UP000660611"/>
    </source>
</evidence>
<sequence>MATFSARHGDAPRRGVAHGSPATAAVPFKQTLTLGVITALFGIVVLAWPGETLRVLGALVGVWLLVAGVMRVAAALTEHQGLGRRVLTGVVGAAMIIGGVACLRDVANGVVVLALIVGLAWLLTGVSEIGIGMMTHGRPRVWLTTMGVASLVVGLVFVVWPGVTLTAMVLLTGISALVIGCVEIAFAFIMRREAAARA</sequence>
<comment type="caution">
    <text evidence="3">The sequence shown here is derived from an EMBL/GenBank/DDBJ whole genome shotgun (WGS) entry which is preliminary data.</text>
</comment>
<dbReference type="Pfam" id="PF03729">
    <property type="entry name" value="DUF308"/>
    <property type="match status" value="2"/>
</dbReference>
<feature type="transmembrane region" description="Helical" evidence="2">
    <location>
        <begin position="31"/>
        <end position="49"/>
    </location>
</feature>
<keyword evidence="4" id="KW-1185">Reference proteome</keyword>
<dbReference type="RefSeq" id="WP_203849087.1">
    <property type="nucleotide sequence ID" value="NZ_BAAAVW010000018.1"/>
</dbReference>